<dbReference type="InterPro" id="IPR010287">
    <property type="entry name" value="DUF892_YciF-like"/>
</dbReference>
<protein>
    <submittedName>
        <fullName evidence="1">Uncharacterized protein</fullName>
    </submittedName>
</protein>
<dbReference type="GeneID" id="68760161"/>
<geneLocation type="plasmid" evidence="1 2">
    <name>unnamed1</name>
</geneLocation>
<dbReference type="InterPro" id="IPR012347">
    <property type="entry name" value="Ferritin-like"/>
</dbReference>
<dbReference type="KEGG" id="rmb:K529_017535"/>
<dbReference type="AlphaFoldDB" id="A0A1B1A7N2"/>
<sequence length="61" mass="6524">MPHAVKDSFGEGATPDAMIITQYQRLVHYAIAGYGCPAAFADLPKLDSDMIGLKALPQCTL</sequence>
<dbReference type="EMBL" id="CP015231">
    <property type="protein sequence ID" value="ANP42574.1"/>
    <property type="molecule type" value="Genomic_DNA"/>
</dbReference>
<evidence type="ECO:0000313" key="1">
    <source>
        <dbReference type="EMBL" id="ANP42574.1"/>
    </source>
</evidence>
<name>A0A1B1A7N2_9RHOB</name>
<dbReference type="RefSeq" id="WP_005610704.1">
    <property type="nucleotide sequence ID" value="NZ_CP015231.1"/>
</dbReference>
<organism evidence="1 2">
    <name type="scientific">Tritonibacter mobilis F1926</name>
    <dbReference type="NCBI Taxonomy" id="1265309"/>
    <lineage>
        <taxon>Bacteria</taxon>
        <taxon>Pseudomonadati</taxon>
        <taxon>Pseudomonadota</taxon>
        <taxon>Alphaproteobacteria</taxon>
        <taxon>Rhodobacterales</taxon>
        <taxon>Paracoccaceae</taxon>
        <taxon>Tritonibacter</taxon>
    </lineage>
</organism>
<dbReference type="Proteomes" id="UP000013243">
    <property type="component" value="Plasmid unnamed1"/>
</dbReference>
<gene>
    <name evidence="1" type="ORF">K529_017535</name>
</gene>
<evidence type="ECO:0000313" key="2">
    <source>
        <dbReference type="Proteomes" id="UP000013243"/>
    </source>
</evidence>
<accession>A0A1B1A7N2</accession>
<dbReference type="Pfam" id="PF05974">
    <property type="entry name" value="DUF892"/>
    <property type="match status" value="1"/>
</dbReference>
<dbReference type="Gene3D" id="1.20.1260.10">
    <property type="match status" value="1"/>
</dbReference>
<dbReference type="SUPFAM" id="SSF47240">
    <property type="entry name" value="Ferritin-like"/>
    <property type="match status" value="1"/>
</dbReference>
<keyword evidence="1" id="KW-0614">Plasmid</keyword>
<proteinExistence type="predicted"/>
<reference evidence="1 2" key="1">
    <citation type="journal article" date="2016" name="ISME J.">
        <title>Global occurrence and heterogeneity of the Roseobacter-clade species Ruegeria mobilis.</title>
        <authorList>
            <person name="Sonnenschein E."/>
            <person name="Gram L."/>
        </authorList>
    </citation>
    <scope>NUCLEOTIDE SEQUENCE [LARGE SCALE GENOMIC DNA]</scope>
    <source>
        <strain evidence="1 2">F1926</strain>
        <plasmid evidence="1 2">unnamed1</plasmid>
    </source>
</reference>
<dbReference type="InterPro" id="IPR009078">
    <property type="entry name" value="Ferritin-like_SF"/>
</dbReference>